<feature type="transmembrane region" description="Helical" evidence="5">
    <location>
        <begin position="252"/>
        <end position="270"/>
    </location>
</feature>
<sequence length="333" mass="36852">MKAFLAILKARNIEFLRDRSTLSWNLLFPVLLIVGFAFMFGNDDKALYKVGVVAAVSSEELVFEVGELKYLETVRYSHLASAMQRLQHHQIDIILGDGTYWLNSDSPKSYVVERMILSVTDEPLEALPVSGEAIRYLDWVVPGILGMNMMFSCLFGVGYVIVRYRKNGVLKRFQATPVSALSFLAAQVVSRLVVVTLITSVIFIAMDLMFDFVVLGSRWLMLVVAILGAASMISLSLLMASRTQSEELAGGLLNLVTWPMMMLSGVWFSLEGSPEVVHWLAAVFPLTHMLEAARSIMLEGATLADVAIPLLVLAVTTVVALALAARLFVWRQN</sequence>
<keyword evidence="8" id="KW-1185">Reference proteome</keyword>
<dbReference type="PANTHER" id="PTHR43027">
    <property type="entry name" value="DOXORUBICIN RESISTANCE ABC TRANSPORTER PERMEASE PROTEIN DRRC-RELATED"/>
    <property type="match status" value="1"/>
</dbReference>
<comment type="caution">
    <text evidence="7">The sequence shown here is derived from an EMBL/GenBank/DDBJ whole genome shotgun (WGS) entry which is preliminary data.</text>
</comment>
<comment type="subcellular location">
    <subcellularLocation>
        <location evidence="1">Membrane</location>
        <topology evidence="1">Multi-pass membrane protein</topology>
    </subcellularLocation>
</comment>
<accession>A0A3L9ZZS6</accession>
<dbReference type="PANTHER" id="PTHR43027:SF2">
    <property type="entry name" value="TRANSPORT PERMEASE PROTEIN"/>
    <property type="match status" value="1"/>
</dbReference>
<feature type="transmembrane region" description="Helical" evidence="5">
    <location>
        <begin position="183"/>
        <end position="206"/>
    </location>
</feature>
<evidence type="ECO:0000256" key="1">
    <source>
        <dbReference type="ARBA" id="ARBA00004141"/>
    </source>
</evidence>
<dbReference type="Pfam" id="PF12698">
    <property type="entry name" value="ABC2_membrane_3"/>
    <property type="match status" value="1"/>
</dbReference>
<evidence type="ECO:0000313" key="7">
    <source>
        <dbReference type="EMBL" id="RMA77624.1"/>
    </source>
</evidence>
<name>A0A3L9ZZS6_9GAMM</name>
<dbReference type="EMBL" id="REFJ01000007">
    <property type="protein sequence ID" value="RMA77624.1"/>
    <property type="molecule type" value="Genomic_DNA"/>
</dbReference>
<keyword evidence="3 5" id="KW-1133">Transmembrane helix</keyword>
<feature type="transmembrane region" description="Helical" evidence="5">
    <location>
        <begin position="139"/>
        <end position="162"/>
    </location>
</feature>
<organism evidence="7 8">
    <name type="scientific">Umboniibacter marinipuniceus</name>
    <dbReference type="NCBI Taxonomy" id="569599"/>
    <lineage>
        <taxon>Bacteria</taxon>
        <taxon>Pseudomonadati</taxon>
        <taxon>Pseudomonadota</taxon>
        <taxon>Gammaproteobacteria</taxon>
        <taxon>Cellvibrionales</taxon>
        <taxon>Cellvibrionaceae</taxon>
        <taxon>Umboniibacter</taxon>
    </lineage>
</organism>
<evidence type="ECO:0000313" key="8">
    <source>
        <dbReference type="Proteomes" id="UP000267187"/>
    </source>
</evidence>
<dbReference type="AlphaFoldDB" id="A0A3L9ZZS6"/>
<gene>
    <name evidence="7" type="ORF">DFR27_2443</name>
</gene>
<reference evidence="7 8" key="1">
    <citation type="submission" date="2018-10" db="EMBL/GenBank/DDBJ databases">
        <title>Genomic Encyclopedia of Type Strains, Phase IV (KMG-IV): sequencing the most valuable type-strain genomes for metagenomic binning, comparative biology and taxonomic classification.</title>
        <authorList>
            <person name="Goeker M."/>
        </authorList>
    </citation>
    <scope>NUCLEOTIDE SEQUENCE [LARGE SCALE GENOMIC DNA]</scope>
    <source>
        <strain evidence="7 8">DSM 25080</strain>
    </source>
</reference>
<feature type="transmembrane region" description="Helical" evidence="5">
    <location>
        <begin position="218"/>
        <end position="240"/>
    </location>
</feature>
<dbReference type="InterPro" id="IPR052902">
    <property type="entry name" value="ABC-2_transporter"/>
</dbReference>
<dbReference type="RefSeq" id="WP_121877745.1">
    <property type="nucleotide sequence ID" value="NZ_REFJ01000007.1"/>
</dbReference>
<dbReference type="GO" id="GO:0016020">
    <property type="term" value="C:membrane"/>
    <property type="evidence" value="ECO:0007669"/>
    <property type="project" value="UniProtKB-SubCell"/>
</dbReference>
<feature type="domain" description="ABC transmembrane type-2" evidence="6">
    <location>
        <begin position="105"/>
        <end position="331"/>
    </location>
</feature>
<dbReference type="InterPro" id="IPR047817">
    <property type="entry name" value="ABC2_TM_bact-type"/>
</dbReference>
<dbReference type="InterPro" id="IPR013525">
    <property type="entry name" value="ABC2_TM"/>
</dbReference>
<dbReference type="Proteomes" id="UP000267187">
    <property type="component" value="Unassembled WGS sequence"/>
</dbReference>
<feature type="transmembrane region" description="Helical" evidence="5">
    <location>
        <begin position="306"/>
        <end position="329"/>
    </location>
</feature>
<proteinExistence type="predicted"/>
<evidence type="ECO:0000256" key="3">
    <source>
        <dbReference type="ARBA" id="ARBA00022989"/>
    </source>
</evidence>
<evidence type="ECO:0000256" key="4">
    <source>
        <dbReference type="ARBA" id="ARBA00023136"/>
    </source>
</evidence>
<dbReference type="GO" id="GO:0140359">
    <property type="term" value="F:ABC-type transporter activity"/>
    <property type="evidence" value="ECO:0007669"/>
    <property type="project" value="InterPro"/>
</dbReference>
<dbReference type="OrthoDB" id="8988363at2"/>
<keyword evidence="2 5" id="KW-0812">Transmembrane</keyword>
<evidence type="ECO:0000259" key="6">
    <source>
        <dbReference type="PROSITE" id="PS51012"/>
    </source>
</evidence>
<feature type="transmembrane region" description="Helical" evidence="5">
    <location>
        <begin position="21"/>
        <end position="40"/>
    </location>
</feature>
<dbReference type="PROSITE" id="PS51012">
    <property type="entry name" value="ABC_TM2"/>
    <property type="match status" value="1"/>
</dbReference>
<keyword evidence="4 5" id="KW-0472">Membrane</keyword>
<evidence type="ECO:0000256" key="5">
    <source>
        <dbReference type="SAM" id="Phobius"/>
    </source>
</evidence>
<evidence type="ECO:0000256" key="2">
    <source>
        <dbReference type="ARBA" id="ARBA00022692"/>
    </source>
</evidence>
<protein>
    <submittedName>
        <fullName evidence="7">ABC transporter DrrB family efflux protein</fullName>
    </submittedName>
</protein>